<dbReference type="RefSeq" id="WP_019621533.1">
    <property type="nucleotide sequence ID" value="NZ_AP014545.1"/>
</dbReference>
<dbReference type="AlphaFoldDB" id="A0A7R6PGA9"/>
<reference evidence="2 3" key="1">
    <citation type="journal article" date="2008" name="Int. J. Syst. Evol. Microbiol.">
        <title>Amphritea japonica sp. nov. and Amphritea balenae sp. nov., isolated from the sediment adjacent to sperm whale carcasses off Kagoshima, Japan.</title>
        <authorList>
            <person name="Miyazaki M."/>
            <person name="Nogi Y."/>
            <person name="Fujiwara Y."/>
            <person name="Kawato M."/>
            <person name="Nagahama T."/>
            <person name="Kubokawa K."/>
            <person name="Horikoshi K."/>
        </authorList>
    </citation>
    <scope>NUCLEOTIDE SEQUENCE [LARGE SCALE GENOMIC DNA]</scope>
    <source>
        <strain evidence="2 3">ATCC BAA-1530</strain>
    </source>
</reference>
<protein>
    <recommendedName>
        <fullName evidence="4">Rap1a immunity protein domain-containing protein</fullName>
    </recommendedName>
</protein>
<evidence type="ECO:0000313" key="2">
    <source>
        <dbReference type="EMBL" id="BBB25932.1"/>
    </source>
</evidence>
<feature type="chain" id="PRO_5032932871" description="Rap1a immunity protein domain-containing protein" evidence="1">
    <location>
        <begin position="20"/>
        <end position="123"/>
    </location>
</feature>
<evidence type="ECO:0000313" key="3">
    <source>
        <dbReference type="Proteomes" id="UP000595663"/>
    </source>
</evidence>
<sequence length="123" mass="13672">MKFIYGLLVATLVMSPLLASESEIETKYHAFGMGVTKCVEVNENIEKEEFQFVLKVWLTGYMTAVNSILNKHSIGLSGPDIGRSIEAIRSYCTVPSNEQGSISEAAETYWRGRINEMTTTVAQ</sequence>
<proteinExistence type="predicted"/>
<accession>A0A7R6PGA9</accession>
<dbReference type="KEGG" id="ajp:AMJAP_1337"/>
<dbReference type="Proteomes" id="UP000595663">
    <property type="component" value="Chromosome"/>
</dbReference>
<evidence type="ECO:0008006" key="4">
    <source>
        <dbReference type="Google" id="ProtNLM"/>
    </source>
</evidence>
<dbReference type="EMBL" id="AP014545">
    <property type="protein sequence ID" value="BBB25932.1"/>
    <property type="molecule type" value="Genomic_DNA"/>
</dbReference>
<dbReference type="OrthoDB" id="9847368at2"/>
<keyword evidence="3" id="KW-1185">Reference proteome</keyword>
<name>A0A7R6PGA9_9GAMM</name>
<organism evidence="2 3">
    <name type="scientific">Amphritea japonica ATCC BAA-1530</name>
    <dbReference type="NCBI Taxonomy" id="1278309"/>
    <lineage>
        <taxon>Bacteria</taxon>
        <taxon>Pseudomonadati</taxon>
        <taxon>Pseudomonadota</taxon>
        <taxon>Gammaproteobacteria</taxon>
        <taxon>Oceanospirillales</taxon>
        <taxon>Oceanospirillaceae</taxon>
        <taxon>Amphritea</taxon>
    </lineage>
</organism>
<gene>
    <name evidence="2" type="ORF">AMJAP_1337</name>
</gene>
<keyword evidence="1" id="KW-0732">Signal</keyword>
<feature type="signal peptide" evidence="1">
    <location>
        <begin position="1"/>
        <end position="19"/>
    </location>
</feature>
<evidence type="ECO:0000256" key="1">
    <source>
        <dbReference type="SAM" id="SignalP"/>
    </source>
</evidence>